<comment type="caution">
    <text evidence="1">The sequence shown here is derived from an EMBL/GenBank/DDBJ whole genome shotgun (WGS) entry which is preliminary data.</text>
</comment>
<dbReference type="AlphaFoldDB" id="A0A917FXC5"/>
<reference evidence="1" key="1">
    <citation type="journal article" date="2014" name="Int. J. Syst. Evol. Microbiol.">
        <title>Complete genome sequence of Corynebacterium casei LMG S-19264T (=DSM 44701T), isolated from a smear-ripened cheese.</title>
        <authorList>
            <consortium name="US DOE Joint Genome Institute (JGI-PGF)"/>
            <person name="Walter F."/>
            <person name="Albersmeier A."/>
            <person name="Kalinowski J."/>
            <person name="Ruckert C."/>
        </authorList>
    </citation>
    <scope>NUCLEOTIDE SEQUENCE</scope>
    <source>
        <strain evidence="1">CGMCC 1.12987</strain>
    </source>
</reference>
<proteinExistence type="predicted"/>
<gene>
    <name evidence="1" type="ORF">GCM10010916_29120</name>
</gene>
<accession>A0A917FXC5</accession>
<sequence length="90" mass="10537">MRFEDALFNWLQIEIVAAARPDDLAAADTRNFFIQILQEDHGLGKVYIALTDETMIHVKYEREGRVKTQMYPRELGEQLLHDINSNPKYN</sequence>
<keyword evidence="2" id="KW-1185">Reference proteome</keyword>
<dbReference type="Proteomes" id="UP000644756">
    <property type="component" value="Unassembled WGS sequence"/>
</dbReference>
<evidence type="ECO:0000313" key="1">
    <source>
        <dbReference type="EMBL" id="GGG10428.1"/>
    </source>
</evidence>
<reference evidence="1" key="2">
    <citation type="submission" date="2020-09" db="EMBL/GenBank/DDBJ databases">
        <authorList>
            <person name="Sun Q."/>
            <person name="Zhou Y."/>
        </authorList>
    </citation>
    <scope>NUCLEOTIDE SEQUENCE</scope>
    <source>
        <strain evidence="1">CGMCC 1.12987</strain>
    </source>
</reference>
<name>A0A917FXC5_9BACL</name>
<organism evidence="1 2">
    <name type="scientific">Paenibacillus abyssi</name>
    <dbReference type="NCBI Taxonomy" id="1340531"/>
    <lineage>
        <taxon>Bacteria</taxon>
        <taxon>Bacillati</taxon>
        <taxon>Bacillota</taxon>
        <taxon>Bacilli</taxon>
        <taxon>Bacillales</taxon>
        <taxon>Paenibacillaceae</taxon>
        <taxon>Paenibacillus</taxon>
    </lineage>
</organism>
<dbReference type="RefSeq" id="WP_188531792.1">
    <property type="nucleotide sequence ID" value="NZ_BMGR01000009.1"/>
</dbReference>
<dbReference type="EMBL" id="BMGR01000009">
    <property type="protein sequence ID" value="GGG10428.1"/>
    <property type="molecule type" value="Genomic_DNA"/>
</dbReference>
<evidence type="ECO:0000313" key="2">
    <source>
        <dbReference type="Proteomes" id="UP000644756"/>
    </source>
</evidence>
<protein>
    <submittedName>
        <fullName evidence="1">Uncharacterized protein</fullName>
    </submittedName>
</protein>